<dbReference type="SUPFAM" id="SSF53850">
    <property type="entry name" value="Periplasmic binding protein-like II"/>
    <property type="match status" value="1"/>
</dbReference>
<dbReference type="SMART" id="SM00062">
    <property type="entry name" value="PBPb"/>
    <property type="match status" value="1"/>
</dbReference>
<comment type="similarity">
    <text evidence="1">Belongs to the bacterial solute-binding protein 3 family.</text>
</comment>
<dbReference type="OrthoDB" id="9807888at2"/>
<dbReference type="PANTHER" id="PTHR30085">
    <property type="entry name" value="AMINO ACID ABC TRANSPORTER PERMEASE"/>
    <property type="match status" value="1"/>
</dbReference>
<dbReference type="GO" id="GO:0030288">
    <property type="term" value="C:outer membrane-bounded periplasmic space"/>
    <property type="evidence" value="ECO:0007669"/>
    <property type="project" value="TreeGrafter"/>
</dbReference>
<evidence type="ECO:0000256" key="4">
    <source>
        <dbReference type="SAM" id="SignalP"/>
    </source>
</evidence>
<evidence type="ECO:0000313" key="6">
    <source>
        <dbReference type="EMBL" id="PYI39135.1"/>
    </source>
</evidence>
<dbReference type="RefSeq" id="WP_110484699.1">
    <property type="nucleotide sequence ID" value="NZ_QJVC01000004.1"/>
</dbReference>
<keyword evidence="2" id="KW-0813">Transport</keyword>
<reference evidence="6 7" key="1">
    <citation type="submission" date="2018-05" db="EMBL/GenBank/DDBJ databases">
        <title>Genetic diversity of glacier-inhabiting Cryobacterium bacteria in China and description of Cryobacterium mengkeensis sp. nov. and Arthrobacter glacialis sp. nov.</title>
        <authorList>
            <person name="Liu Q."/>
            <person name="Xin Y.-H."/>
        </authorList>
    </citation>
    <scope>NUCLEOTIDE SEQUENCE [LARGE SCALE GENOMIC DNA]</scope>
    <source>
        <strain evidence="6 7">B7</strain>
    </source>
</reference>
<evidence type="ECO:0000313" key="7">
    <source>
        <dbReference type="Proteomes" id="UP000247980"/>
    </source>
</evidence>
<dbReference type="PANTHER" id="PTHR30085:SF6">
    <property type="entry name" value="ABC TRANSPORTER GLUTAMINE-BINDING PROTEIN GLNH"/>
    <property type="match status" value="1"/>
</dbReference>
<comment type="caution">
    <text evidence="6">The sequence shown here is derived from an EMBL/GenBank/DDBJ whole genome shotgun (WGS) entry which is preliminary data.</text>
</comment>
<proteinExistence type="inferred from homology"/>
<dbReference type="InterPro" id="IPR001638">
    <property type="entry name" value="Solute-binding_3/MltF_N"/>
</dbReference>
<feature type="chain" id="PRO_5038764013" description="Solute-binding protein family 3/N-terminal domain-containing protein" evidence="4">
    <location>
        <begin position="23"/>
        <end position="292"/>
    </location>
</feature>
<dbReference type="EMBL" id="QJVC01000004">
    <property type="protein sequence ID" value="PYI39135.1"/>
    <property type="molecule type" value="Genomic_DNA"/>
</dbReference>
<keyword evidence="7" id="KW-1185">Reference proteome</keyword>
<accession>A0A2V5IRH6</accession>
<feature type="domain" description="Solute-binding protein family 3/N-terminal" evidence="5">
    <location>
        <begin position="51"/>
        <end position="277"/>
    </location>
</feature>
<feature type="signal peptide" evidence="4">
    <location>
        <begin position="1"/>
        <end position="22"/>
    </location>
</feature>
<dbReference type="AlphaFoldDB" id="A0A2V5IRH6"/>
<name>A0A2V5IRH6_9MICC</name>
<dbReference type="GO" id="GO:0006865">
    <property type="term" value="P:amino acid transport"/>
    <property type="evidence" value="ECO:0007669"/>
    <property type="project" value="TreeGrafter"/>
</dbReference>
<dbReference type="Gene3D" id="3.40.190.10">
    <property type="entry name" value="Periplasmic binding protein-like II"/>
    <property type="match status" value="2"/>
</dbReference>
<dbReference type="Pfam" id="PF00497">
    <property type="entry name" value="SBP_bac_3"/>
    <property type="match status" value="1"/>
</dbReference>
<evidence type="ECO:0000256" key="2">
    <source>
        <dbReference type="ARBA" id="ARBA00022448"/>
    </source>
</evidence>
<dbReference type="PROSITE" id="PS51257">
    <property type="entry name" value="PROKAR_LIPOPROTEIN"/>
    <property type="match status" value="1"/>
</dbReference>
<dbReference type="GO" id="GO:0005576">
    <property type="term" value="C:extracellular region"/>
    <property type="evidence" value="ECO:0007669"/>
    <property type="project" value="TreeGrafter"/>
</dbReference>
<organism evidence="6 7">
    <name type="scientific">Arthrobacter psychrolactophilus</name>
    <dbReference type="NCBI Taxonomy" id="92442"/>
    <lineage>
        <taxon>Bacteria</taxon>
        <taxon>Bacillati</taxon>
        <taxon>Actinomycetota</taxon>
        <taxon>Actinomycetes</taxon>
        <taxon>Micrococcales</taxon>
        <taxon>Micrococcaceae</taxon>
        <taxon>Arthrobacter</taxon>
    </lineage>
</organism>
<sequence>MFRLTKKALLVGAVSLTLLATACGNTSKEAAPTAVDFPAGSTMASIATAGKIKIGATPNQPGLSELDLKGNWKGFNIELAEYLVAPMGIAPDSIEWVHTTMANRIPFIQQGKVEMFATALAITPERIKSIAIAGPYMDAKPQLIVRKGEASKMQSLADIPKGSKICVIQGSQGQPRVSKEIPQATVVEFNALTNCVRALEQGTVDAVDSTAPLLAGFILEKPDVFEFTPMTYGEGEIWGVGVPTEQQDFCTFLNERITAAFEDGTVKKLWDANMAKSGLAEPTAAKELTSCK</sequence>
<keyword evidence="3 4" id="KW-0732">Signal</keyword>
<evidence type="ECO:0000256" key="1">
    <source>
        <dbReference type="ARBA" id="ARBA00010333"/>
    </source>
</evidence>
<dbReference type="Proteomes" id="UP000247980">
    <property type="component" value="Unassembled WGS sequence"/>
</dbReference>
<gene>
    <name evidence="6" type="ORF">CVS30_07470</name>
</gene>
<protein>
    <recommendedName>
        <fullName evidence="5">Solute-binding protein family 3/N-terminal domain-containing protein</fullName>
    </recommendedName>
</protein>
<dbReference type="InterPro" id="IPR051455">
    <property type="entry name" value="Bact_solute-bind_prot3"/>
</dbReference>
<evidence type="ECO:0000259" key="5">
    <source>
        <dbReference type="SMART" id="SM00062"/>
    </source>
</evidence>
<evidence type="ECO:0000256" key="3">
    <source>
        <dbReference type="ARBA" id="ARBA00022729"/>
    </source>
</evidence>